<dbReference type="Pfam" id="PF00258">
    <property type="entry name" value="Flavodoxin_1"/>
    <property type="match status" value="1"/>
</dbReference>
<feature type="domain" description="Flavodoxin-like" evidence="8">
    <location>
        <begin position="4"/>
        <end position="169"/>
    </location>
</feature>
<evidence type="ECO:0000256" key="3">
    <source>
        <dbReference type="ARBA" id="ARBA00022448"/>
    </source>
</evidence>
<evidence type="ECO:0000256" key="7">
    <source>
        <dbReference type="PIRNR" id="PIRNR038996"/>
    </source>
</evidence>
<keyword evidence="10" id="KW-1185">Reference proteome</keyword>
<dbReference type="PANTHER" id="PTHR42809">
    <property type="entry name" value="FLAVODOXIN 2"/>
    <property type="match status" value="1"/>
</dbReference>
<reference evidence="9" key="1">
    <citation type="submission" date="2022-10" db="EMBL/GenBank/DDBJ databases">
        <authorList>
            <person name="Yu W.X."/>
        </authorList>
    </citation>
    <scope>NUCLEOTIDE SEQUENCE</scope>
    <source>
        <strain evidence="9">AAT</strain>
    </source>
</reference>
<evidence type="ECO:0000259" key="8">
    <source>
        <dbReference type="PROSITE" id="PS50902"/>
    </source>
</evidence>
<dbReference type="PANTHER" id="PTHR42809:SF1">
    <property type="entry name" value="FLAVODOXIN 1"/>
    <property type="match status" value="1"/>
</dbReference>
<evidence type="ECO:0000256" key="2">
    <source>
        <dbReference type="ARBA" id="ARBA00005267"/>
    </source>
</evidence>
<evidence type="ECO:0000256" key="1">
    <source>
        <dbReference type="ARBA" id="ARBA00001917"/>
    </source>
</evidence>
<evidence type="ECO:0000256" key="5">
    <source>
        <dbReference type="ARBA" id="ARBA00022643"/>
    </source>
</evidence>
<dbReference type="NCBIfam" id="TIGR01752">
    <property type="entry name" value="flav_long"/>
    <property type="match status" value="1"/>
</dbReference>
<comment type="similarity">
    <text evidence="2 7">Belongs to the flavodoxin family.</text>
</comment>
<dbReference type="InterPro" id="IPR010086">
    <property type="entry name" value="Flavodoxin_lc"/>
</dbReference>
<evidence type="ECO:0000256" key="4">
    <source>
        <dbReference type="ARBA" id="ARBA00022630"/>
    </source>
</evidence>
<dbReference type="PROSITE" id="PS50902">
    <property type="entry name" value="FLAVODOXIN_LIKE"/>
    <property type="match status" value="1"/>
</dbReference>
<organism evidence="9 10">
    <name type="scientific">Plebeiibacterium sediminum</name>
    <dbReference type="NCBI Taxonomy" id="2992112"/>
    <lineage>
        <taxon>Bacteria</taxon>
        <taxon>Pseudomonadati</taxon>
        <taxon>Bacteroidota</taxon>
        <taxon>Bacteroidia</taxon>
        <taxon>Marinilabiliales</taxon>
        <taxon>Marinilabiliaceae</taxon>
        <taxon>Plebeiibacterium</taxon>
    </lineage>
</organism>
<dbReference type="InterPro" id="IPR008254">
    <property type="entry name" value="Flavodoxin/NO_synth"/>
</dbReference>
<sequence length="174" mass="19805">MGKIGIFYGPEKGSVGKVAELIANIFGDDHADLILVKDCDAKIINQYDKIIFGISTIGTSNWDSEHTDTDWDVFFTHLPEVEWKNKTVAIYGLGDHINYPEHFVDAIGWLYEKLKPLNANIVGFCDTNEYDFNESEAIVDGKFAGLPLDEDYESEKTEERLTQWINMLQKENGY</sequence>
<dbReference type="Proteomes" id="UP001209229">
    <property type="component" value="Unassembled WGS sequence"/>
</dbReference>
<dbReference type="GO" id="GO:0009055">
    <property type="term" value="F:electron transfer activity"/>
    <property type="evidence" value="ECO:0007669"/>
    <property type="project" value="UniProtKB-UniRule"/>
</dbReference>
<keyword evidence="5 7" id="KW-0288">FMN</keyword>
<dbReference type="SUPFAM" id="SSF52218">
    <property type="entry name" value="Flavoproteins"/>
    <property type="match status" value="1"/>
</dbReference>
<dbReference type="InterPro" id="IPR050619">
    <property type="entry name" value="Flavodoxin"/>
</dbReference>
<dbReference type="Gene3D" id="3.40.50.360">
    <property type="match status" value="1"/>
</dbReference>
<dbReference type="EMBL" id="JAPDPJ010000002">
    <property type="protein sequence ID" value="MCW3785240.1"/>
    <property type="molecule type" value="Genomic_DNA"/>
</dbReference>
<evidence type="ECO:0000313" key="10">
    <source>
        <dbReference type="Proteomes" id="UP001209229"/>
    </source>
</evidence>
<dbReference type="GO" id="GO:0010181">
    <property type="term" value="F:FMN binding"/>
    <property type="evidence" value="ECO:0007669"/>
    <property type="project" value="UniProtKB-UniRule"/>
</dbReference>
<comment type="caution">
    <text evidence="9">The sequence shown here is derived from an EMBL/GenBank/DDBJ whole genome shotgun (WGS) entry which is preliminary data.</text>
</comment>
<keyword evidence="3 7" id="KW-0813">Transport</keyword>
<protein>
    <recommendedName>
        <fullName evidence="7">Flavodoxin</fullName>
    </recommendedName>
</protein>
<dbReference type="AlphaFoldDB" id="A0AAE3M1T4"/>
<dbReference type="InterPro" id="IPR029039">
    <property type="entry name" value="Flavoprotein-like_sf"/>
</dbReference>
<keyword evidence="6 7" id="KW-0249">Electron transport</keyword>
<dbReference type="RefSeq" id="WP_301188811.1">
    <property type="nucleotide sequence ID" value="NZ_JAPDPJ010000002.1"/>
</dbReference>
<accession>A0AAE3M1T4</accession>
<evidence type="ECO:0000313" key="9">
    <source>
        <dbReference type="EMBL" id="MCW3785240.1"/>
    </source>
</evidence>
<keyword evidence="4 7" id="KW-0285">Flavoprotein</keyword>
<comment type="function">
    <text evidence="7">Low-potential electron donor to a number of redox enzymes.</text>
</comment>
<gene>
    <name evidence="9" type="ORF">OM075_02110</name>
</gene>
<evidence type="ECO:0000256" key="6">
    <source>
        <dbReference type="ARBA" id="ARBA00022982"/>
    </source>
</evidence>
<dbReference type="PIRSF" id="PIRSF038996">
    <property type="entry name" value="FldA"/>
    <property type="match status" value="1"/>
</dbReference>
<name>A0AAE3M1T4_9BACT</name>
<comment type="cofactor">
    <cofactor evidence="1 7">
        <name>FMN</name>
        <dbReference type="ChEBI" id="CHEBI:58210"/>
    </cofactor>
</comment>
<proteinExistence type="inferred from homology"/>